<keyword evidence="7" id="KW-1185">Reference proteome</keyword>
<feature type="domain" description="Carbohydrate kinase FGGY N-terminal" evidence="4">
    <location>
        <begin position="1"/>
        <end position="207"/>
    </location>
</feature>
<keyword evidence="2" id="KW-0808">Transferase</keyword>
<dbReference type="HOGENOM" id="CLU_009281_3_4_0"/>
<dbReference type="InterPro" id="IPR018485">
    <property type="entry name" value="FGGY_C"/>
</dbReference>
<evidence type="ECO:0000313" key="6">
    <source>
        <dbReference type="EMBL" id="ACK42857.1"/>
    </source>
</evidence>
<feature type="domain" description="Carbohydrate kinase FGGY C-terminal" evidence="5">
    <location>
        <begin position="236"/>
        <end position="407"/>
    </location>
</feature>
<dbReference type="OrthoDB" id="9805576at2"/>
<dbReference type="GO" id="GO:0005975">
    <property type="term" value="P:carbohydrate metabolic process"/>
    <property type="evidence" value="ECO:0007669"/>
    <property type="project" value="InterPro"/>
</dbReference>
<dbReference type="EMBL" id="CP001251">
    <property type="protein sequence ID" value="ACK42857.1"/>
    <property type="molecule type" value="Genomic_DNA"/>
</dbReference>
<accession>B8E2L3</accession>
<dbReference type="Pfam" id="PF02782">
    <property type="entry name" value="FGGY_C"/>
    <property type="match status" value="1"/>
</dbReference>
<protein>
    <submittedName>
        <fullName evidence="6">Carbohydrate kinase FGGY</fullName>
    </submittedName>
</protein>
<dbReference type="SUPFAM" id="SSF53067">
    <property type="entry name" value="Actin-like ATPase domain"/>
    <property type="match status" value="2"/>
</dbReference>
<dbReference type="Proteomes" id="UP000007719">
    <property type="component" value="Chromosome"/>
</dbReference>
<name>B8E2L3_DICTD</name>
<reference evidence="7" key="1">
    <citation type="journal article" date="2016" name="Front. Microbiol.">
        <title>The complete genome sequence of hyperthermophile Dictyoglomus turgidum DSM 6724 reveals a specialized carbohydrate fermentor.</title>
        <authorList>
            <person name="Brumm P.J."/>
            <person name="Gowda K."/>
            <person name="Robb F.T."/>
            <person name="Mead D.A."/>
        </authorList>
    </citation>
    <scope>NUCLEOTIDE SEQUENCE [LARGE SCALE GENOMIC DNA]</scope>
    <source>
        <strain evidence="7">DSM 6724 / Z-1310</strain>
    </source>
</reference>
<dbReference type="CDD" id="cd07773">
    <property type="entry name" value="ASKHA_NBD_FGGY_FK"/>
    <property type="match status" value="1"/>
</dbReference>
<dbReference type="PANTHER" id="PTHR43095">
    <property type="entry name" value="SUGAR KINASE"/>
    <property type="match status" value="1"/>
</dbReference>
<dbReference type="PANTHER" id="PTHR43095:SF5">
    <property type="entry name" value="XYLULOSE KINASE"/>
    <property type="match status" value="1"/>
</dbReference>
<evidence type="ECO:0000256" key="3">
    <source>
        <dbReference type="ARBA" id="ARBA00022777"/>
    </source>
</evidence>
<dbReference type="eggNOG" id="COG1070">
    <property type="taxonomic scope" value="Bacteria"/>
</dbReference>
<dbReference type="InParanoid" id="B8E2L3"/>
<dbReference type="InterPro" id="IPR018484">
    <property type="entry name" value="FGGY_N"/>
</dbReference>
<keyword evidence="3 6" id="KW-0418">Kinase</keyword>
<dbReference type="PIRSF" id="PIRSF000538">
    <property type="entry name" value="GlpK"/>
    <property type="match status" value="1"/>
</dbReference>
<organism evidence="6 7">
    <name type="scientific">Dictyoglomus turgidum (strain DSM 6724 / Z-1310)</name>
    <dbReference type="NCBI Taxonomy" id="515635"/>
    <lineage>
        <taxon>Bacteria</taxon>
        <taxon>Pseudomonadati</taxon>
        <taxon>Dictyoglomota</taxon>
        <taxon>Dictyoglomia</taxon>
        <taxon>Dictyoglomales</taxon>
        <taxon>Dictyoglomaceae</taxon>
        <taxon>Dictyoglomus</taxon>
    </lineage>
</organism>
<evidence type="ECO:0000259" key="5">
    <source>
        <dbReference type="Pfam" id="PF02782"/>
    </source>
</evidence>
<sequence>MYITIDLGTTNIKIIIWSEEGKILKKESINTPIERDKTINPLRLINTIEEITEKFKRKYKNRITGISTGGMAESGLLIDKKGRPLTPVYTWLDHRGGEELKILKKLSRERIFEITGLKINPKYSLAKILWLKKHYKDLWRNSYKWLNVIDFINYHFTGKPITDYSLASRMLLFDIRNKKWSEEILNLCEIPMEKLPEVKPAGSIIEEKEQIYVLGGHDHPIGSLTLDLSKTLYDSWGTAEAILAHTKEPMLIESIKELGYSVGCIWNNLYYVIAGIPYSGGITKWTKEKLKLSFKVKTEKSSKILFFPYLMGKENRNSKIIKAFFYGIDLNTSLKDIGQAIWEGVFFETKTIIESLKKNFEIKKIIVSGGMTRYKSLLQLKANIINMPLHISKEKELTSKGLALLISKALNKELENFKEKSFLTIYSQNKEEFEKVYFEYKKIRDLLGL</sequence>
<dbReference type="KEGG" id="dtu:Dtur_1584"/>
<evidence type="ECO:0000259" key="4">
    <source>
        <dbReference type="Pfam" id="PF00370"/>
    </source>
</evidence>
<dbReference type="InterPro" id="IPR050406">
    <property type="entry name" value="FGGY_Carb_Kinase"/>
</dbReference>
<evidence type="ECO:0000256" key="2">
    <source>
        <dbReference type="ARBA" id="ARBA00022679"/>
    </source>
</evidence>
<dbReference type="RefSeq" id="WP_012583932.1">
    <property type="nucleotide sequence ID" value="NC_011661.1"/>
</dbReference>
<evidence type="ECO:0000313" key="7">
    <source>
        <dbReference type="Proteomes" id="UP000007719"/>
    </source>
</evidence>
<dbReference type="Pfam" id="PF00370">
    <property type="entry name" value="FGGY_N"/>
    <property type="match status" value="1"/>
</dbReference>
<dbReference type="InterPro" id="IPR043129">
    <property type="entry name" value="ATPase_NBD"/>
</dbReference>
<proteinExistence type="inferred from homology"/>
<dbReference type="AlphaFoldDB" id="B8E2L3"/>
<dbReference type="Gene3D" id="3.30.420.40">
    <property type="match status" value="2"/>
</dbReference>
<dbReference type="EnsemblBacteria" id="ACK42857">
    <property type="protein sequence ID" value="ACK42857"/>
    <property type="gene ID" value="Dtur_1584"/>
</dbReference>
<dbReference type="GO" id="GO:0016301">
    <property type="term" value="F:kinase activity"/>
    <property type="evidence" value="ECO:0000318"/>
    <property type="project" value="GO_Central"/>
</dbReference>
<comment type="similarity">
    <text evidence="1">Belongs to the FGGY kinase family.</text>
</comment>
<dbReference type="InterPro" id="IPR000577">
    <property type="entry name" value="Carb_kinase_FGGY"/>
</dbReference>
<evidence type="ECO:0000256" key="1">
    <source>
        <dbReference type="ARBA" id="ARBA00009156"/>
    </source>
</evidence>
<gene>
    <name evidence="6" type="ordered locus">Dtur_1584</name>
</gene>